<feature type="transmembrane region" description="Helical" evidence="10">
    <location>
        <begin position="165"/>
        <end position="190"/>
    </location>
</feature>
<evidence type="ECO:0000256" key="3">
    <source>
        <dbReference type="ARBA" id="ARBA00022448"/>
    </source>
</evidence>
<dbReference type="NCBIfam" id="TIGR00967">
    <property type="entry name" value="3a0501s007"/>
    <property type="match status" value="1"/>
</dbReference>
<feature type="transmembrane region" description="Helical" evidence="10">
    <location>
        <begin position="231"/>
        <end position="256"/>
    </location>
</feature>
<feature type="transmembrane region" description="Helical" evidence="10">
    <location>
        <begin position="338"/>
        <end position="359"/>
    </location>
</feature>
<evidence type="ECO:0000256" key="5">
    <source>
        <dbReference type="ARBA" id="ARBA00022927"/>
    </source>
</evidence>
<feature type="transmembrane region" description="Helical" evidence="10">
    <location>
        <begin position="277"/>
        <end position="300"/>
    </location>
</feature>
<keyword evidence="6 10" id="KW-1133">Transmembrane helix</keyword>
<dbReference type="GO" id="GO:0065002">
    <property type="term" value="P:intracellular protein transmembrane transport"/>
    <property type="evidence" value="ECO:0007669"/>
    <property type="project" value="UniProtKB-UniRule"/>
</dbReference>
<dbReference type="HOGENOM" id="CLU_030313_0_2_0"/>
<proteinExistence type="inferred from homology"/>
<organism evidence="12 13">
    <name type="scientific">Fimbriimonas ginsengisoli Gsoil 348</name>
    <dbReference type="NCBI Taxonomy" id="661478"/>
    <lineage>
        <taxon>Bacteria</taxon>
        <taxon>Bacillati</taxon>
        <taxon>Armatimonadota</taxon>
        <taxon>Fimbriimonadia</taxon>
        <taxon>Fimbriimonadales</taxon>
        <taxon>Fimbriimonadaceae</taxon>
        <taxon>Fimbriimonas</taxon>
    </lineage>
</organism>
<dbReference type="FunFam" id="1.10.3370.10:FF:000001">
    <property type="entry name" value="Preprotein translocase subunit SecY"/>
    <property type="match status" value="1"/>
</dbReference>
<feature type="transmembrane region" description="Helical" evidence="10">
    <location>
        <begin position="142"/>
        <end position="159"/>
    </location>
</feature>
<dbReference type="InterPro" id="IPR002208">
    <property type="entry name" value="SecY/SEC61-alpha"/>
</dbReference>
<evidence type="ECO:0000256" key="7">
    <source>
        <dbReference type="ARBA" id="ARBA00023010"/>
    </source>
</evidence>
<dbReference type="GO" id="GO:0005886">
    <property type="term" value="C:plasma membrane"/>
    <property type="evidence" value="ECO:0007669"/>
    <property type="project" value="UniProtKB-SubCell"/>
</dbReference>
<dbReference type="GO" id="GO:0006605">
    <property type="term" value="P:protein targeting"/>
    <property type="evidence" value="ECO:0007669"/>
    <property type="project" value="UniProtKB-UniRule"/>
</dbReference>
<keyword evidence="4 10" id="KW-0812">Transmembrane</keyword>
<accession>A0A068NK61</accession>
<dbReference type="PRINTS" id="PR00303">
    <property type="entry name" value="SECYTRNLCASE"/>
</dbReference>
<dbReference type="SUPFAM" id="SSF103491">
    <property type="entry name" value="Preprotein translocase SecY subunit"/>
    <property type="match status" value="1"/>
</dbReference>
<dbReference type="Gene3D" id="1.10.3370.10">
    <property type="entry name" value="SecY subunit domain"/>
    <property type="match status" value="1"/>
</dbReference>
<dbReference type="GO" id="GO:0043952">
    <property type="term" value="P:protein transport by the Sec complex"/>
    <property type="evidence" value="ECO:0007669"/>
    <property type="project" value="UniProtKB-UniRule"/>
</dbReference>
<dbReference type="HAMAP" id="MF_01465">
    <property type="entry name" value="SecY"/>
    <property type="match status" value="1"/>
</dbReference>
<protein>
    <recommendedName>
        <fullName evidence="9 10">Protein translocase subunit SecY</fullName>
    </recommendedName>
</protein>
<feature type="transmembrane region" description="Helical" evidence="10">
    <location>
        <begin position="426"/>
        <end position="445"/>
    </location>
</feature>
<dbReference type="KEGG" id="fgi:OP10G_0600"/>
<evidence type="ECO:0000256" key="6">
    <source>
        <dbReference type="ARBA" id="ARBA00022989"/>
    </source>
</evidence>
<dbReference type="eggNOG" id="COG0201">
    <property type="taxonomic scope" value="Bacteria"/>
</dbReference>
<dbReference type="Pfam" id="PF00344">
    <property type="entry name" value="SecY"/>
    <property type="match status" value="1"/>
</dbReference>
<dbReference type="Proteomes" id="UP000027982">
    <property type="component" value="Chromosome"/>
</dbReference>
<feature type="transmembrane region" description="Helical" evidence="10">
    <location>
        <begin position="43"/>
        <end position="63"/>
    </location>
</feature>
<dbReference type="PANTHER" id="PTHR10906">
    <property type="entry name" value="SECY/SEC61-ALPHA FAMILY MEMBER"/>
    <property type="match status" value="1"/>
</dbReference>
<keyword evidence="13" id="KW-1185">Reference proteome</keyword>
<dbReference type="InterPro" id="IPR030659">
    <property type="entry name" value="SecY_CS"/>
</dbReference>
<evidence type="ECO:0000313" key="13">
    <source>
        <dbReference type="Proteomes" id="UP000027982"/>
    </source>
</evidence>
<reference evidence="12 13" key="1">
    <citation type="journal article" date="2014" name="PLoS ONE">
        <title>The first complete genome sequence of the class fimbriimonadia in the phylum armatimonadetes.</title>
        <authorList>
            <person name="Hu Z.Y."/>
            <person name="Wang Y.Z."/>
            <person name="Im W.T."/>
            <person name="Wang S.Y."/>
            <person name="Zhao G.P."/>
            <person name="Zheng H.J."/>
            <person name="Quan Z.X."/>
        </authorList>
    </citation>
    <scope>NUCLEOTIDE SEQUENCE [LARGE SCALE GENOMIC DNA]</scope>
    <source>
        <strain evidence="12">Gsoil 348</strain>
    </source>
</reference>
<dbReference type="InterPro" id="IPR023201">
    <property type="entry name" value="SecY_dom_sf"/>
</dbReference>
<evidence type="ECO:0000256" key="2">
    <source>
        <dbReference type="ARBA" id="ARBA00005751"/>
    </source>
</evidence>
<comment type="similarity">
    <text evidence="2 10 11">Belongs to the SecY/SEC61-alpha family.</text>
</comment>
<keyword evidence="10" id="KW-1003">Cell membrane</keyword>
<evidence type="ECO:0000256" key="9">
    <source>
        <dbReference type="ARBA" id="ARBA00039733"/>
    </source>
</evidence>
<comment type="subcellular location">
    <subcellularLocation>
        <location evidence="10">Cell membrane</location>
        <topology evidence="10">Multi-pass membrane protein</topology>
    </subcellularLocation>
    <subcellularLocation>
        <location evidence="1">Membrane</location>
        <topology evidence="1">Multi-pass membrane protein</topology>
    </subcellularLocation>
</comment>
<feature type="transmembrane region" description="Helical" evidence="10">
    <location>
        <begin position="94"/>
        <end position="115"/>
    </location>
</feature>
<sequence length="459" mass="50196">MSLPSGFGGGGADWGGRGDKGLALPLSETLRAAWADPDLRSRILFVLTMFSVFAFGVHVAVPIPGLRPEDLTSQLDNPMFQMLNMFGGGALRRISIFSLGLNPYITASIIMQILYTAVPKWKQEMQDGGEYARSQQNKKTRYLTIALCLIQGWGLLQILNGVPQIAALGVPLKLVTLLFWTAGAMFMLWLGEQISERGIGNGVSLMIFAGIILSLPGTVEQLFKGVQAHAVPFYSPIVVIGVFLLATWFIVYFTTAQRRIPIQHMRRMVGTRMMGGQTSYLPLSVNMAGVMPIIFAVSLLGLPYQFSMMMGGQKTPVGNFLYEAASYLQPNSTSPLKAVLASILYTAMIFFFTYFWTAIQYNVEDISNNLKRGGSFIPGVRPGKQTKDFLDGVISRITVVGAAFISVVALLQYISPRLAGISSQQVNVIGGTSLLIMVSVALETMRQIEANLLMKQYGQ</sequence>
<gene>
    <name evidence="10" type="primary">secY</name>
    <name evidence="12" type="ORF">OP10G_0600</name>
</gene>
<dbReference type="RefSeq" id="WP_025227376.1">
    <property type="nucleotide sequence ID" value="NZ_CP007139.1"/>
</dbReference>
<dbReference type="PIRSF" id="PIRSF004557">
    <property type="entry name" value="SecY"/>
    <property type="match status" value="1"/>
</dbReference>
<feature type="transmembrane region" description="Helical" evidence="10">
    <location>
        <begin position="202"/>
        <end position="219"/>
    </location>
</feature>
<name>A0A068NK61_FIMGI</name>
<evidence type="ECO:0000256" key="10">
    <source>
        <dbReference type="HAMAP-Rule" id="MF_01465"/>
    </source>
</evidence>
<keyword evidence="5 10" id="KW-0653">Protein transport</keyword>
<comment type="function">
    <text evidence="10">The central subunit of the protein translocation channel SecYEG. Consists of two halves formed by TMs 1-5 and 6-10. These two domains form a lateral gate at the front which open onto the bilayer between TMs 2 and 7, and are clamped together by SecE at the back. The channel is closed by both a pore ring composed of hydrophobic SecY resides and a short helix (helix 2A) on the extracellular side of the membrane which forms a plug. The plug probably moves laterally to allow the channel to open. The ring and the pore may move independently.</text>
</comment>
<keyword evidence="8 10" id="KW-0472">Membrane</keyword>
<dbReference type="STRING" id="661478.OP10G_0600"/>
<feature type="transmembrane region" description="Helical" evidence="10">
    <location>
        <begin position="393"/>
        <end position="414"/>
    </location>
</feature>
<evidence type="ECO:0000313" key="12">
    <source>
        <dbReference type="EMBL" id="AIE83968.1"/>
    </source>
</evidence>
<dbReference type="InterPro" id="IPR026593">
    <property type="entry name" value="SecY"/>
</dbReference>
<keyword evidence="7 10" id="KW-0811">Translocation</keyword>
<evidence type="ECO:0000256" key="1">
    <source>
        <dbReference type="ARBA" id="ARBA00004141"/>
    </source>
</evidence>
<dbReference type="EMBL" id="CP007139">
    <property type="protein sequence ID" value="AIE83968.1"/>
    <property type="molecule type" value="Genomic_DNA"/>
</dbReference>
<dbReference type="AlphaFoldDB" id="A0A068NK61"/>
<evidence type="ECO:0000256" key="8">
    <source>
        <dbReference type="ARBA" id="ARBA00023136"/>
    </source>
</evidence>
<evidence type="ECO:0000256" key="11">
    <source>
        <dbReference type="RuleBase" id="RU004349"/>
    </source>
</evidence>
<evidence type="ECO:0000256" key="4">
    <source>
        <dbReference type="ARBA" id="ARBA00022692"/>
    </source>
</evidence>
<keyword evidence="3 10" id="KW-0813">Transport</keyword>
<dbReference type="OrthoDB" id="9809248at2"/>
<comment type="subunit">
    <text evidence="10">Component of the Sec protein translocase complex. Heterotrimer consisting of SecY, SecE and SecG subunits. The heterotrimers can form oligomers, although 1 heterotrimer is thought to be able to translocate proteins. Interacts with the ribosome. Interacts with SecDF, and other proteins may be involved. Interacts with SecA.</text>
</comment>
<dbReference type="PROSITE" id="PS00755">
    <property type="entry name" value="SECY_1"/>
    <property type="match status" value="1"/>
</dbReference>